<evidence type="ECO:0000313" key="2">
    <source>
        <dbReference type="Proteomes" id="UP001281447"/>
    </source>
</evidence>
<dbReference type="Proteomes" id="UP001281447">
    <property type="component" value="Unassembled WGS sequence"/>
</dbReference>
<keyword evidence="2" id="KW-1185">Reference proteome</keyword>
<gene>
    <name evidence="1" type="ORF">RWE15_24045</name>
</gene>
<dbReference type="RefSeq" id="WP_390356885.1">
    <property type="nucleotide sequence ID" value="NZ_JBHUIZ010000014.1"/>
</dbReference>
<dbReference type="EMBL" id="JAWDIP010000004">
    <property type="protein sequence ID" value="MDY0396809.1"/>
    <property type="molecule type" value="Genomic_DNA"/>
</dbReference>
<proteinExistence type="predicted"/>
<protein>
    <recommendedName>
        <fullName evidence="3">Fur-regulated basic protein A</fullName>
    </recommendedName>
</protein>
<evidence type="ECO:0008006" key="3">
    <source>
        <dbReference type="Google" id="ProtNLM"/>
    </source>
</evidence>
<evidence type="ECO:0000313" key="1">
    <source>
        <dbReference type="EMBL" id="MDY0396809.1"/>
    </source>
</evidence>
<accession>A0ABU5CBV3</accession>
<sequence length="57" mass="6691">MRVYEAQEHIMINHIKEQLNQLGYVDTENKSKRELTHKLAVLRATVVKVGNPANKWF</sequence>
<comment type="caution">
    <text evidence="1">The sequence shown here is derived from an EMBL/GenBank/DDBJ whole genome shotgun (WGS) entry which is preliminary data.</text>
</comment>
<reference evidence="1 2" key="1">
    <citation type="submission" date="2023-10" db="EMBL/GenBank/DDBJ databases">
        <title>Virgibacillus halophilus 5B73C genome.</title>
        <authorList>
            <person name="Miliotis G."/>
            <person name="Sengupta P."/>
            <person name="Hameed A."/>
            <person name="Chuvochina M."/>
            <person name="Mcdonagh F."/>
            <person name="Simpson A.C."/>
            <person name="Singh N.K."/>
            <person name="Rekha P.D."/>
            <person name="Raman K."/>
            <person name="Hugenholtz P."/>
            <person name="Venkateswaran K."/>
        </authorList>
    </citation>
    <scope>NUCLEOTIDE SEQUENCE [LARGE SCALE GENOMIC DNA]</scope>
    <source>
        <strain evidence="1 2">5B73C</strain>
    </source>
</reference>
<organism evidence="1 2">
    <name type="scientific">Tigheibacillus halophilus</name>
    <dbReference type="NCBI Taxonomy" id="361280"/>
    <lineage>
        <taxon>Bacteria</taxon>
        <taxon>Bacillati</taxon>
        <taxon>Bacillota</taxon>
        <taxon>Bacilli</taxon>
        <taxon>Bacillales</taxon>
        <taxon>Bacillaceae</taxon>
        <taxon>Tigheibacillus</taxon>
    </lineage>
</organism>
<name>A0ABU5CBV3_9BACI</name>